<keyword evidence="1 2" id="KW-0732">Signal</keyword>
<feature type="signal peptide" evidence="2">
    <location>
        <begin position="1"/>
        <end position="24"/>
    </location>
</feature>
<evidence type="ECO:0000259" key="3">
    <source>
        <dbReference type="Pfam" id="PF13778"/>
    </source>
</evidence>
<feature type="chain" id="PRO_5046230845" evidence="2">
    <location>
        <begin position="25"/>
        <end position="148"/>
    </location>
</feature>
<evidence type="ECO:0000313" key="4">
    <source>
        <dbReference type="EMBL" id="MCI0756469.1"/>
    </source>
</evidence>
<protein>
    <submittedName>
        <fullName evidence="4">DUF4174 domain-containing protein</fullName>
    </submittedName>
</protein>
<accession>A0ABS9WAZ8</accession>
<gene>
    <name evidence="4" type="ORF">MON41_22785</name>
</gene>
<sequence length="148" mass="15415">MPHGISRRAVAALAAAGAAGLPVAAGALAPFTWDRRVLVAFAAAEGPALQQQRDLLAAARPEFEERDMVVLAVIGGDRVEALLGSAKGASAAALRERFGVPATEAFAAVLVGKDGGEKWRAARPAEPGELFALIDTMPMRRNEMQRSG</sequence>
<dbReference type="InterPro" id="IPR025232">
    <property type="entry name" value="DUF4174"/>
</dbReference>
<dbReference type="InterPro" id="IPR006311">
    <property type="entry name" value="TAT_signal"/>
</dbReference>
<evidence type="ECO:0000313" key="5">
    <source>
        <dbReference type="Proteomes" id="UP001201985"/>
    </source>
</evidence>
<comment type="caution">
    <text evidence="4">The sequence shown here is derived from an EMBL/GenBank/DDBJ whole genome shotgun (WGS) entry which is preliminary data.</text>
</comment>
<proteinExistence type="predicted"/>
<dbReference type="PROSITE" id="PS51318">
    <property type="entry name" value="TAT"/>
    <property type="match status" value="1"/>
</dbReference>
<reference evidence="4 5" key="1">
    <citation type="submission" date="2022-03" db="EMBL/GenBank/DDBJ databases">
        <title>Complete genome analysis of Roseomonas KG 17.1 : a prolific producer of plant growth promoters.</title>
        <authorList>
            <person name="Saadouli I."/>
            <person name="Najjari A."/>
            <person name="Mosbah A."/>
            <person name="Ouzari H.I."/>
        </authorList>
    </citation>
    <scope>NUCLEOTIDE SEQUENCE [LARGE SCALE GENOMIC DNA]</scope>
    <source>
        <strain evidence="4 5">KG17-1</strain>
    </source>
</reference>
<dbReference type="Proteomes" id="UP001201985">
    <property type="component" value="Unassembled WGS sequence"/>
</dbReference>
<dbReference type="Pfam" id="PF13778">
    <property type="entry name" value="DUF4174"/>
    <property type="match status" value="1"/>
</dbReference>
<evidence type="ECO:0000256" key="2">
    <source>
        <dbReference type="SAM" id="SignalP"/>
    </source>
</evidence>
<evidence type="ECO:0000256" key="1">
    <source>
        <dbReference type="ARBA" id="ARBA00022729"/>
    </source>
</evidence>
<organism evidence="4 5">
    <name type="scientific">Teichococcus vastitatis</name>
    <dbReference type="NCBI Taxonomy" id="2307076"/>
    <lineage>
        <taxon>Bacteria</taxon>
        <taxon>Pseudomonadati</taxon>
        <taxon>Pseudomonadota</taxon>
        <taxon>Alphaproteobacteria</taxon>
        <taxon>Acetobacterales</taxon>
        <taxon>Roseomonadaceae</taxon>
        <taxon>Roseomonas</taxon>
    </lineage>
</organism>
<name>A0ABS9WAZ8_9PROT</name>
<dbReference type="RefSeq" id="WP_120010309.1">
    <property type="nucleotide sequence ID" value="NZ_JALBUU010000125.1"/>
</dbReference>
<feature type="domain" description="DUF4174" evidence="3">
    <location>
        <begin position="28"/>
        <end position="143"/>
    </location>
</feature>
<keyword evidence="5" id="KW-1185">Reference proteome</keyword>
<dbReference type="EMBL" id="JALBUU010000125">
    <property type="protein sequence ID" value="MCI0756469.1"/>
    <property type="molecule type" value="Genomic_DNA"/>
</dbReference>